<evidence type="ECO:0000313" key="4">
    <source>
        <dbReference type="EMBL" id="TKR81467.1"/>
    </source>
</evidence>
<gene>
    <name evidence="4" type="ORF">L596_015331</name>
</gene>
<proteinExistence type="predicted"/>
<keyword evidence="2" id="KW-0732">Signal</keyword>
<dbReference type="EMBL" id="AZBU02000004">
    <property type="protein sequence ID" value="TKR81467.1"/>
    <property type="molecule type" value="Genomic_DNA"/>
</dbReference>
<dbReference type="AlphaFoldDB" id="A0A4U5NEM7"/>
<dbReference type="PROSITE" id="PS50015">
    <property type="entry name" value="SAP_B"/>
    <property type="match status" value="1"/>
</dbReference>
<name>A0A4U5NEM7_STECR</name>
<reference evidence="4" key="1">
    <citation type="submission" date="2013-11" db="EMBL/GenBank/DDBJ databases">
        <authorList>
            <person name="Sternberg P."/>
            <person name="Dillman A."/>
            <person name="Macchietto M."/>
        </authorList>
    </citation>
    <scope>NUCLEOTIDE SEQUENCE</scope>
    <source>
        <strain evidence="4">ALL</strain>
    </source>
</reference>
<dbReference type="InterPro" id="IPR011001">
    <property type="entry name" value="Saposin-like"/>
</dbReference>
<dbReference type="InterPro" id="IPR008139">
    <property type="entry name" value="SaposinB_dom"/>
</dbReference>
<evidence type="ECO:0000256" key="1">
    <source>
        <dbReference type="ARBA" id="ARBA00023157"/>
    </source>
</evidence>
<feature type="domain" description="Saposin B-type" evidence="3">
    <location>
        <begin position="28"/>
        <end position="110"/>
    </location>
</feature>
<evidence type="ECO:0000256" key="2">
    <source>
        <dbReference type="SAM" id="SignalP"/>
    </source>
</evidence>
<evidence type="ECO:0000259" key="3">
    <source>
        <dbReference type="PROSITE" id="PS50015"/>
    </source>
</evidence>
<keyword evidence="1" id="KW-1015">Disulfide bond</keyword>
<comment type="caution">
    <text evidence="4">The sequence shown here is derived from an EMBL/GenBank/DDBJ whole genome shotgun (WGS) entry which is preliminary data.</text>
</comment>
<sequence>MKLLVFLVAFGLVAVSSVAAENPFEVLRKAVCNSCNDLVTKAEAAHGDGSWIQAHISDSCDLFSSVSIVRKVCRYDLKKVSPALERSVQHQMKPEDACEKALPEFNCQVQ</sequence>
<dbReference type="Gene3D" id="1.10.225.10">
    <property type="entry name" value="Saposin-like"/>
    <property type="match status" value="1"/>
</dbReference>
<accession>A0A4U5NEM7</accession>
<dbReference type="SUPFAM" id="SSF47862">
    <property type="entry name" value="Saposin"/>
    <property type="match status" value="1"/>
</dbReference>
<organism evidence="4">
    <name type="scientific">Steinernema carpocapsae</name>
    <name type="common">Entomopathogenic nematode</name>
    <dbReference type="NCBI Taxonomy" id="34508"/>
    <lineage>
        <taxon>Eukaryota</taxon>
        <taxon>Metazoa</taxon>
        <taxon>Ecdysozoa</taxon>
        <taxon>Nematoda</taxon>
        <taxon>Chromadorea</taxon>
        <taxon>Rhabditida</taxon>
        <taxon>Tylenchina</taxon>
        <taxon>Panagrolaimomorpha</taxon>
        <taxon>Strongyloidoidea</taxon>
        <taxon>Steinernematidae</taxon>
        <taxon>Steinernema</taxon>
    </lineage>
</organism>
<feature type="signal peptide" evidence="2">
    <location>
        <begin position="1"/>
        <end position="20"/>
    </location>
</feature>
<feature type="chain" id="PRO_5020334064" description="Saposin B-type domain-containing protein" evidence="2">
    <location>
        <begin position="21"/>
        <end position="110"/>
    </location>
</feature>
<protein>
    <recommendedName>
        <fullName evidence="3">Saposin B-type domain-containing protein</fullName>
    </recommendedName>
</protein>
<reference evidence="4" key="2">
    <citation type="journal article" date="2015" name="Genome Biol.">
        <title>Comparative genomics of Steinernema reveals deeply conserved gene regulatory networks.</title>
        <authorList>
            <person name="Dillman A.R."/>
            <person name="Macchietto M."/>
            <person name="Porter C.F."/>
            <person name="Rogers A."/>
            <person name="Williams B."/>
            <person name="Antoshechkin I."/>
            <person name="Lee M.M."/>
            <person name="Goodwin Z."/>
            <person name="Lu X."/>
            <person name="Lewis E.E."/>
            <person name="Goodrich-Blair H."/>
            <person name="Stock S.P."/>
            <person name="Adams B.J."/>
            <person name="Sternberg P.W."/>
            <person name="Mortazavi A."/>
        </authorList>
    </citation>
    <scope>NUCLEOTIDE SEQUENCE [LARGE SCALE GENOMIC DNA]</scope>
    <source>
        <strain evidence="4">ALL</strain>
    </source>
</reference>
<reference evidence="4" key="3">
    <citation type="journal article" date="2019" name="G3 (Bethesda)">
        <title>Hybrid Assembly of the Genome of the Entomopathogenic Nematode Steinernema carpocapsae Identifies the X-Chromosome.</title>
        <authorList>
            <person name="Serra L."/>
            <person name="Macchietto M."/>
            <person name="Macias-Munoz A."/>
            <person name="McGill C.J."/>
            <person name="Rodriguez I.M."/>
            <person name="Rodriguez B."/>
            <person name="Murad R."/>
            <person name="Mortazavi A."/>
        </authorList>
    </citation>
    <scope>NUCLEOTIDE SEQUENCE</scope>
    <source>
        <strain evidence="4">ALL</strain>
    </source>
</reference>